<evidence type="ECO:0000256" key="1">
    <source>
        <dbReference type="SAM" id="SignalP"/>
    </source>
</evidence>
<dbReference type="Proteomes" id="UP001056937">
    <property type="component" value="Chromosome 1"/>
</dbReference>
<feature type="domain" description="Peptidase M61 catalytic" evidence="2">
    <location>
        <begin position="322"/>
        <end position="428"/>
    </location>
</feature>
<reference evidence="4" key="1">
    <citation type="journal article" date="2022" name="Toxins">
        <title>Genomic Analysis of Sphingopyxis sp. USTB-05 for Biodegrading Cyanobacterial Hepatotoxins.</title>
        <authorList>
            <person name="Liu C."/>
            <person name="Xu Q."/>
            <person name="Zhao Z."/>
            <person name="Zhang H."/>
            <person name="Liu X."/>
            <person name="Yin C."/>
            <person name="Liu Y."/>
            <person name="Yan H."/>
        </authorList>
    </citation>
    <scope>NUCLEOTIDE SEQUENCE</scope>
    <source>
        <strain evidence="4">NBD5</strain>
    </source>
</reference>
<dbReference type="InterPro" id="IPR027268">
    <property type="entry name" value="Peptidase_M4/M1_CTD_sf"/>
</dbReference>
<evidence type="ECO:0000259" key="3">
    <source>
        <dbReference type="Pfam" id="PF17899"/>
    </source>
</evidence>
<dbReference type="RefSeq" id="WP_252167362.1">
    <property type="nucleotide sequence ID" value="NZ_CP084930.1"/>
</dbReference>
<keyword evidence="5" id="KW-1185">Reference proteome</keyword>
<evidence type="ECO:0008006" key="6">
    <source>
        <dbReference type="Google" id="ProtNLM"/>
    </source>
</evidence>
<evidence type="ECO:0000313" key="5">
    <source>
        <dbReference type="Proteomes" id="UP001056937"/>
    </source>
</evidence>
<gene>
    <name evidence="4" type="ORF">LHA26_03465</name>
</gene>
<dbReference type="Gene3D" id="2.60.40.3650">
    <property type="match status" value="1"/>
</dbReference>
<dbReference type="InterPro" id="IPR040756">
    <property type="entry name" value="Peptidase_M61_N"/>
</dbReference>
<feature type="signal peptide" evidence="1">
    <location>
        <begin position="1"/>
        <end position="26"/>
    </location>
</feature>
<dbReference type="Gene3D" id="1.10.390.10">
    <property type="entry name" value="Neutral Protease Domain 2"/>
    <property type="match status" value="1"/>
</dbReference>
<name>A0ABY4X9H1_9SPHN</name>
<evidence type="ECO:0000313" key="4">
    <source>
        <dbReference type="EMBL" id="USI73553.1"/>
    </source>
</evidence>
<dbReference type="Pfam" id="PF17899">
    <property type="entry name" value="Peptidase_M61_N"/>
    <property type="match status" value="1"/>
</dbReference>
<protein>
    <recommendedName>
        <fullName evidence="6">Peptidase M61</fullName>
    </recommendedName>
</protein>
<dbReference type="EMBL" id="CP084930">
    <property type="protein sequence ID" value="USI73553.1"/>
    <property type="molecule type" value="Genomic_DNA"/>
</dbReference>
<dbReference type="Pfam" id="PF05299">
    <property type="entry name" value="Peptidase_M61"/>
    <property type="match status" value="1"/>
</dbReference>
<feature type="domain" description="Peptidase M61 N-terminal" evidence="3">
    <location>
        <begin position="60"/>
        <end position="226"/>
    </location>
</feature>
<feature type="chain" id="PRO_5047390316" description="Peptidase M61" evidence="1">
    <location>
        <begin position="27"/>
        <end position="430"/>
    </location>
</feature>
<sequence length="430" mass="47162">MKLKAITPGWSSASAGLVLCATVLGAAASLPAAEREPIQALSRTPVALPADHPFRGTIALDVDARDVAHRIFVVHEKLPVQRAGATTLLYPRWEAASHGPSITVAELAGLDVSANGRSLPWRRDAIEPHAFHLEIPAGTQTMDVRFQVVADANRLSADVVAIAWQHLLLYPAGWYARNVAVVPSVLLPQGLKAFTSLDVSGTDDNWLQFGRVTLERLLDAPVLAGRYATRVPLAENGADAITFDLIATRADDLALPAERAGDLRRMVEQALVVFGTPPFGRYEVLARMSDEGASGGIEHRASAEIDIASSYFRDWAAQLNNRDIVAHEFVHAWNGLYRVPADLWAPTPSVPEGTSLLWMYEGQTEFWARVLAARAGLRSREETLDTLALDAAEVANRPGRAWRPLSDDVNYPSFMLHQSVPWRDWQRRKD</sequence>
<keyword evidence="1" id="KW-0732">Signal</keyword>
<dbReference type="InterPro" id="IPR007963">
    <property type="entry name" value="Peptidase_M61_catalytic"/>
</dbReference>
<proteinExistence type="predicted"/>
<organism evidence="4 5">
    <name type="scientific">Sphingomonas morindae</name>
    <dbReference type="NCBI Taxonomy" id="1541170"/>
    <lineage>
        <taxon>Bacteria</taxon>
        <taxon>Pseudomonadati</taxon>
        <taxon>Pseudomonadota</taxon>
        <taxon>Alphaproteobacteria</taxon>
        <taxon>Sphingomonadales</taxon>
        <taxon>Sphingomonadaceae</taxon>
        <taxon>Sphingomonas</taxon>
    </lineage>
</organism>
<evidence type="ECO:0000259" key="2">
    <source>
        <dbReference type="Pfam" id="PF05299"/>
    </source>
</evidence>
<accession>A0ABY4X9H1</accession>